<dbReference type="InterPro" id="IPR006311">
    <property type="entry name" value="TAT_signal"/>
</dbReference>
<protein>
    <submittedName>
        <fullName evidence="3">FG-GAP-like repeat-containing protein</fullName>
    </submittedName>
</protein>
<proteinExistence type="predicted"/>
<feature type="signal peptide" evidence="2">
    <location>
        <begin position="1"/>
        <end position="33"/>
    </location>
</feature>
<dbReference type="PROSITE" id="PS51318">
    <property type="entry name" value="TAT"/>
    <property type="match status" value="1"/>
</dbReference>
<dbReference type="InterPro" id="IPR028994">
    <property type="entry name" value="Integrin_alpha_N"/>
</dbReference>
<evidence type="ECO:0000256" key="1">
    <source>
        <dbReference type="ARBA" id="ARBA00022729"/>
    </source>
</evidence>
<dbReference type="InterPro" id="IPR013517">
    <property type="entry name" value="FG-GAP"/>
</dbReference>
<dbReference type="Proteomes" id="UP001604282">
    <property type="component" value="Unassembled WGS sequence"/>
</dbReference>
<evidence type="ECO:0000313" key="4">
    <source>
        <dbReference type="Proteomes" id="UP001604282"/>
    </source>
</evidence>
<dbReference type="EMBL" id="JBICZW010000003">
    <property type="protein sequence ID" value="MFG3188291.1"/>
    <property type="molecule type" value="Genomic_DNA"/>
</dbReference>
<keyword evidence="1 2" id="KW-0732">Signal</keyword>
<evidence type="ECO:0000256" key="2">
    <source>
        <dbReference type="SAM" id="SignalP"/>
    </source>
</evidence>
<feature type="chain" id="PRO_5047149105" evidence="2">
    <location>
        <begin position="34"/>
        <end position="407"/>
    </location>
</feature>
<organism evidence="3 4">
    <name type="scientific">Streptomyces omiyaensis</name>
    <dbReference type="NCBI Taxonomy" id="68247"/>
    <lineage>
        <taxon>Bacteria</taxon>
        <taxon>Bacillati</taxon>
        <taxon>Actinomycetota</taxon>
        <taxon>Actinomycetes</taxon>
        <taxon>Kitasatosporales</taxon>
        <taxon>Streptomycetaceae</taxon>
        <taxon>Streptomyces</taxon>
    </lineage>
</organism>
<accession>A0ABW7BL84</accession>
<comment type="caution">
    <text evidence="3">The sequence shown here is derived from an EMBL/GenBank/DDBJ whole genome shotgun (WGS) entry which is preliminary data.</text>
</comment>
<sequence>MRIPLRRRLAATATALGLTTLAALGAGTAPAQAAASDCPKGYFCAWKTDDATGSMFKTTTSIGTLGTWNDQFRSVSNRTDRFACLHDDPDHGYDGSVWSVAPTPSGTEWGGPGSNSVSSVRLVATERECGGYEAYPEWSANEQAAAPAFGDLNGDRLSDVLTRDTAGRLWFLPGNGTGKLVGSGGWNAMNALTRHGDFSGDGREDVIAREASTGKLWLYRGSGTGSVGSRLLIGSGGWNAMNHLTAFGDLTGDGRSDLLAVEKSTGRLWLYPGTATGALGARKLIGTGGWNGLNALIGFGDMTKDGKADLLAREASTGKLWLYPGRTGGLGSRVLIGSGWGVMASFLAVGDHTGDGHGDLVAVSGPGYSSPVFRGAGVRIEYDGRATNGFAAGHPESDGWFGLNGTF</sequence>
<dbReference type="RefSeq" id="WP_189846889.1">
    <property type="nucleotide sequence ID" value="NZ_BMVV01000001.1"/>
</dbReference>
<dbReference type="PANTHER" id="PTHR46580:SF4">
    <property type="entry name" value="ATP_GTP-BINDING PROTEIN"/>
    <property type="match status" value="1"/>
</dbReference>
<dbReference type="PANTHER" id="PTHR46580">
    <property type="entry name" value="SENSOR KINASE-RELATED"/>
    <property type="match status" value="1"/>
</dbReference>
<name>A0ABW7BL84_9ACTN</name>
<gene>
    <name evidence="3" type="ORF">ACGFYS_05070</name>
</gene>
<dbReference type="Gene3D" id="2.130.10.130">
    <property type="entry name" value="Integrin alpha, N-terminal"/>
    <property type="match status" value="2"/>
</dbReference>
<dbReference type="SUPFAM" id="SSF69318">
    <property type="entry name" value="Integrin alpha N-terminal domain"/>
    <property type="match status" value="1"/>
</dbReference>
<reference evidence="3 4" key="1">
    <citation type="submission" date="2024-10" db="EMBL/GenBank/DDBJ databases">
        <title>The Natural Products Discovery Center: Release of the First 8490 Sequenced Strains for Exploring Actinobacteria Biosynthetic Diversity.</title>
        <authorList>
            <person name="Kalkreuter E."/>
            <person name="Kautsar S.A."/>
            <person name="Yang D."/>
            <person name="Bader C.D."/>
            <person name="Teijaro C.N."/>
            <person name="Fluegel L."/>
            <person name="Davis C.M."/>
            <person name="Simpson J.R."/>
            <person name="Lauterbach L."/>
            <person name="Steele A.D."/>
            <person name="Gui C."/>
            <person name="Meng S."/>
            <person name="Li G."/>
            <person name="Viehrig K."/>
            <person name="Ye F."/>
            <person name="Su P."/>
            <person name="Kiefer A.F."/>
            <person name="Nichols A."/>
            <person name="Cepeda A.J."/>
            <person name="Yan W."/>
            <person name="Fan B."/>
            <person name="Jiang Y."/>
            <person name="Adhikari A."/>
            <person name="Zheng C.-J."/>
            <person name="Schuster L."/>
            <person name="Cowan T.M."/>
            <person name="Smanski M.J."/>
            <person name="Chevrette M.G."/>
            <person name="De Carvalho L.P.S."/>
            <person name="Shen B."/>
        </authorList>
    </citation>
    <scope>NUCLEOTIDE SEQUENCE [LARGE SCALE GENOMIC DNA]</scope>
    <source>
        <strain evidence="3 4">NPDC048229</strain>
    </source>
</reference>
<dbReference type="Pfam" id="PF13517">
    <property type="entry name" value="FG-GAP_3"/>
    <property type="match status" value="2"/>
</dbReference>
<keyword evidence="4" id="KW-1185">Reference proteome</keyword>
<evidence type="ECO:0000313" key="3">
    <source>
        <dbReference type="EMBL" id="MFG3188291.1"/>
    </source>
</evidence>
<dbReference type="Pfam" id="PF03995">
    <property type="entry name" value="Inhibitor_I36"/>
    <property type="match status" value="1"/>
</dbReference>